<dbReference type="Proteomes" id="UP000789508">
    <property type="component" value="Unassembled WGS sequence"/>
</dbReference>
<protein>
    <submittedName>
        <fullName evidence="2">5033_t:CDS:1</fullName>
    </submittedName>
</protein>
<feature type="region of interest" description="Disordered" evidence="1">
    <location>
        <begin position="52"/>
        <end position="73"/>
    </location>
</feature>
<feature type="region of interest" description="Disordered" evidence="1">
    <location>
        <begin position="1"/>
        <end position="27"/>
    </location>
</feature>
<organism evidence="2 3">
    <name type="scientific">Ambispora leptoticha</name>
    <dbReference type="NCBI Taxonomy" id="144679"/>
    <lineage>
        <taxon>Eukaryota</taxon>
        <taxon>Fungi</taxon>
        <taxon>Fungi incertae sedis</taxon>
        <taxon>Mucoromycota</taxon>
        <taxon>Glomeromycotina</taxon>
        <taxon>Glomeromycetes</taxon>
        <taxon>Archaeosporales</taxon>
        <taxon>Ambisporaceae</taxon>
        <taxon>Ambispora</taxon>
    </lineage>
</organism>
<proteinExistence type="predicted"/>
<evidence type="ECO:0000313" key="3">
    <source>
        <dbReference type="Proteomes" id="UP000789508"/>
    </source>
</evidence>
<gene>
    <name evidence="2" type="ORF">ALEPTO_LOCUS12198</name>
</gene>
<name>A0A9N9I3T8_9GLOM</name>
<sequence length="73" mass="8370">MDASSSKRNGPTPSKAYKQNQRKKLARYAKKAELGKCTNATINEKTVSIYDTSNDNRDERDNKRAKIFYNPDK</sequence>
<feature type="compositionally biased region" description="Basic and acidic residues" evidence="1">
    <location>
        <begin position="54"/>
        <end position="64"/>
    </location>
</feature>
<feature type="non-terminal residue" evidence="2">
    <location>
        <position position="73"/>
    </location>
</feature>
<accession>A0A9N9I3T8</accession>
<reference evidence="2" key="1">
    <citation type="submission" date="2021-06" db="EMBL/GenBank/DDBJ databases">
        <authorList>
            <person name="Kallberg Y."/>
            <person name="Tangrot J."/>
            <person name="Rosling A."/>
        </authorList>
    </citation>
    <scope>NUCLEOTIDE SEQUENCE</scope>
    <source>
        <strain evidence="2">FL130A</strain>
    </source>
</reference>
<evidence type="ECO:0000256" key="1">
    <source>
        <dbReference type="SAM" id="MobiDB-lite"/>
    </source>
</evidence>
<feature type="compositionally biased region" description="Polar residues" evidence="1">
    <location>
        <begin position="1"/>
        <end position="12"/>
    </location>
</feature>
<evidence type="ECO:0000313" key="2">
    <source>
        <dbReference type="EMBL" id="CAG8719171.1"/>
    </source>
</evidence>
<dbReference type="EMBL" id="CAJVPS010025510">
    <property type="protein sequence ID" value="CAG8719171.1"/>
    <property type="molecule type" value="Genomic_DNA"/>
</dbReference>
<dbReference type="AlphaFoldDB" id="A0A9N9I3T8"/>
<keyword evidence="3" id="KW-1185">Reference proteome</keyword>
<comment type="caution">
    <text evidence="2">The sequence shown here is derived from an EMBL/GenBank/DDBJ whole genome shotgun (WGS) entry which is preliminary data.</text>
</comment>